<comment type="caution">
    <text evidence="2">The sequence shown here is derived from an EMBL/GenBank/DDBJ whole genome shotgun (WGS) entry which is preliminary data.</text>
</comment>
<sequence length="227" mass="26078">MSRRANSASHSQVTPYQQIELDDGRREWENTKQELVLVKRQLVEKLKTASRRLEETLRKKEKDLQAAFAILRSPQDAKTTKTRKQELIDRLVSECLQRNSPLYIRTFGEEGEDLGFHYIAHVSLDVIEEKLRGAGITSSKDDMYLGFLGPIEDYRVYGYVTNTSVKFVVVLQDAPVRESELRPFFAEVHRLYVNAMSNPFAPLGERLTSQTFDKRVSNLVVQHNTGS</sequence>
<protein>
    <recommendedName>
        <fullName evidence="4">Longin-like domain</fullName>
    </recommendedName>
</protein>
<dbReference type="Pfam" id="PF04628">
    <property type="entry name" value="Sedlin_N"/>
    <property type="match status" value="1"/>
</dbReference>
<dbReference type="AlphaFoldDB" id="A0A8T1UQ82"/>
<name>A0A8T1UQ82_9STRA</name>
<dbReference type="EMBL" id="JAENGZ010000147">
    <property type="protein sequence ID" value="KAG6967306.1"/>
    <property type="molecule type" value="Genomic_DNA"/>
</dbReference>
<proteinExistence type="inferred from homology"/>
<reference evidence="2" key="1">
    <citation type="submission" date="2021-01" db="EMBL/GenBank/DDBJ databases">
        <title>Phytophthora aleatoria, a newly-described species from Pinus radiata is distinct from Phytophthora cactorum isolates based on comparative genomics.</title>
        <authorList>
            <person name="Mcdougal R."/>
            <person name="Panda P."/>
            <person name="Williams N."/>
            <person name="Studholme D.J."/>
        </authorList>
    </citation>
    <scope>NUCLEOTIDE SEQUENCE</scope>
    <source>
        <strain evidence="2">NZFS 3830</strain>
    </source>
</reference>
<gene>
    <name evidence="2" type="ORF">JG687_00004333</name>
</gene>
<evidence type="ECO:0000313" key="3">
    <source>
        <dbReference type="Proteomes" id="UP000688947"/>
    </source>
</evidence>
<accession>A0A8T1UQ82</accession>
<dbReference type="InterPro" id="IPR006722">
    <property type="entry name" value="Sedlin"/>
</dbReference>
<organism evidence="2 3">
    <name type="scientific">Phytophthora cactorum</name>
    <dbReference type="NCBI Taxonomy" id="29920"/>
    <lineage>
        <taxon>Eukaryota</taxon>
        <taxon>Sar</taxon>
        <taxon>Stramenopiles</taxon>
        <taxon>Oomycota</taxon>
        <taxon>Peronosporomycetes</taxon>
        <taxon>Peronosporales</taxon>
        <taxon>Peronosporaceae</taxon>
        <taxon>Phytophthora</taxon>
    </lineage>
</organism>
<evidence type="ECO:0000313" key="2">
    <source>
        <dbReference type="EMBL" id="KAG6967306.1"/>
    </source>
</evidence>
<dbReference type="GO" id="GO:0005737">
    <property type="term" value="C:cytoplasm"/>
    <property type="evidence" value="ECO:0007669"/>
    <property type="project" value="GOC"/>
</dbReference>
<dbReference type="InterPro" id="IPR044760">
    <property type="entry name" value="TRAPPC2L"/>
</dbReference>
<evidence type="ECO:0000256" key="1">
    <source>
        <dbReference type="ARBA" id="ARBA00006626"/>
    </source>
</evidence>
<dbReference type="CDD" id="cd14854">
    <property type="entry name" value="TRAPPC2L"/>
    <property type="match status" value="1"/>
</dbReference>
<comment type="similarity">
    <text evidence="1">Belongs to the TRAPP small subunits family. Sedlin subfamily.</text>
</comment>
<dbReference type="VEuPathDB" id="FungiDB:PC110_g8769"/>
<dbReference type="Proteomes" id="UP000688947">
    <property type="component" value="Unassembled WGS sequence"/>
</dbReference>
<dbReference type="GO" id="GO:0006888">
    <property type="term" value="P:endoplasmic reticulum to Golgi vesicle-mediated transport"/>
    <property type="evidence" value="ECO:0007669"/>
    <property type="project" value="InterPro"/>
</dbReference>
<dbReference type="OrthoDB" id="10258445at2759"/>
<dbReference type="PANTHER" id="PTHR12403">
    <property type="entry name" value="TRAFFICKING PROTEIN PARTICLE COMPLEX SUBUNIT 2"/>
    <property type="match status" value="1"/>
</dbReference>
<evidence type="ECO:0008006" key="4">
    <source>
        <dbReference type="Google" id="ProtNLM"/>
    </source>
</evidence>
<dbReference type="VEuPathDB" id="FungiDB:PC110_g8770"/>